<feature type="active site" description="Proton acceptor" evidence="7">
    <location>
        <position position="63"/>
    </location>
</feature>
<feature type="binding site" evidence="8">
    <location>
        <position position="220"/>
    </location>
    <ligand>
        <name>substrate</name>
    </ligand>
</feature>
<protein>
    <submittedName>
        <fullName evidence="11">D-alanyl-D-alanine carboxypeptidase</fullName>
    </submittedName>
</protein>
<dbReference type="PANTHER" id="PTHR21581">
    <property type="entry name" value="D-ALANYL-D-ALANINE CARBOXYPEPTIDASE"/>
    <property type="match status" value="1"/>
</dbReference>
<evidence type="ECO:0000256" key="7">
    <source>
        <dbReference type="PIRSR" id="PIRSR618044-1"/>
    </source>
</evidence>
<feature type="domain" description="Peptidase S11 D-alanyl-D-alanine carboxypeptidase A N-terminal" evidence="10">
    <location>
        <begin position="31"/>
        <end position="249"/>
    </location>
</feature>
<dbReference type="Proteomes" id="UP000184310">
    <property type="component" value="Unassembled WGS sequence"/>
</dbReference>
<keyword evidence="11" id="KW-0121">Carboxypeptidase</keyword>
<dbReference type="GO" id="GO:0006508">
    <property type="term" value="P:proteolysis"/>
    <property type="evidence" value="ECO:0007669"/>
    <property type="project" value="InterPro"/>
</dbReference>
<evidence type="ECO:0000259" key="10">
    <source>
        <dbReference type="Pfam" id="PF00768"/>
    </source>
</evidence>
<dbReference type="InterPro" id="IPR018044">
    <property type="entry name" value="Peptidase_S11"/>
</dbReference>
<organism evidence="11 12">
    <name type="scientific">Clostridium cavendishii DSM 21758</name>
    <dbReference type="NCBI Taxonomy" id="1121302"/>
    <lineage>
        <taxon>Bacteria</taxon>
        <taxon>Bacillati</taxon>
        <taxon>Bacillota</taxon>
        <taxon>Clostridia</taxon>
        <taxon>Eubacteriales</taxon>
        <taxon>Clostridiaceae</taxon>
        <taxon>Clostridium</taxon>
    </lineage>
</organism>
<evidence type="ECO:0000256" key="6">
    <source>
        <dbReference type="ARBA" id="ARBA00023316"/>
    </source>
</evidence>
<gene>
    <name evidence="11" type="ORF">SAMN02745163_01023</name>
</gene>
<evidence type="ECO:0000256" key="4">
    <source>
        <dbReference type="ARBA" id="ARBA00022960"/>
    </source>
</evidence>
<accession>A0A1M6F346</accession>
<dbReference type="EMBL" id="FQZB01000005">
    <property type="protein sequence ID" value="SHI92090.1"/>
    <property type="molecule type" value="Genomic_DNA"/>
</dbReference>
<dbReference type="GO" id="GO:0008360">
    <property type="term" value="P:regulation of cell shape"/>
    <property type="evidence" value="ECO:0007669"/>
    <property type="project" value="UniProtKB-KW"/>
</dbReference>
<dbReference type="Pfam" id="PF00768">
    <property type="entry name" value="Peptidase_S11"/>
    <property type="match status" value="1"/>
</dbReference>
<name>A0A1M6F346_9CLOT</name>
<keyword evidence="12" id="KW-1185">Reference proteome</keyword>
<sequence>MRNRNIRIMLVIMVFLLLTNNFIAYGDEISNDARCAIALDSKSKQVLYEKKAYEVVPMASTTKILTAITAIKYGNLDEEITISKNSAGIRGSTVGYRAGEKIKLKELLFGLMFKSGNDAAIAIAEYLGGSVEGFAMLMNDMAKNIGLLDSHFESPHGLDSQNHFSTAYDLALVTSKAMENDLFREIVGSKEISKAKYNFTRDYNNINKILWNIPNANGVKTGYTGQAGKCLVSSINHNGRDVIIVVLNCTPRWKTTEKIYKYVDKTYDFKEESLNDLVKDTKINGKDIKDDKFYYVTKKGGEFEKNIKEFQVPRKSMCGDILGKISIIQGKELKSEYIYKK</sequence>
<dbReference type="AlphaFoldDB" id="A0A1M6F346"/>
<dbReference type="Gene3D" id="3.40.710.10">
    <property type="entry name" value="DD-peptidase/beta-lactamase superfamily"/>
    <property type="match status" value="1"/>
</dbReference>
<keyword evidence="5" id="KW-0573">Peptidoglycan synthesis</keyword>
<evidence type="ECO:0000313" key="11">
    <source>
        <dbReference type="EMBL" id="SHI92090.1"/>
    </source>
</evidence>
<dbReference type="PRINTS" id="PR00725">
    <property type="entry name" value="DADACBPTASE1"/>
</dbReference>
<dbReference type="InterPro" id="IPR012338">
    <property type="entry name" value="Beta-lactam/transpept-like"/>
</dbReference>
<dbReference type="OrthoDB" id="9791132at2"/>
<evidence type="ECO:0000256" key="9">
    <source>
        <dbReference type="RuleBase" id="RU004016"/>
    </source>
</evidence>
<keyword evidence="11" id="KW-0645">Protease</keyword>
<dbReference type="SUPFAM" id="SSF56601">
    <property type="entry name" value="beta-lactamase/transpeptidase-like"/>
    <property type="match status" value="1"/>
</dbReference>
<keyword evidence="6" id="KW-0961">Cell wall biogenesis/degradation</keyword>
<feature type="active site" evidence="7">
    <location>
        <position position="115"/>
    </location>
</feature>
<dbReference type="GO" id="GO:0071555">
    <property type="term" value="P:cell wall organization"/>
    <property type="evidence" value="ECO:0007669"/>
    <property type="project" value="UniProtKB-KW"/>
</dbReference>
<comment type="similarity">
    <text evidence="1 9">Belongs to the peptidase S11 family.</text>
</comment>
<keyword evidence="2" id="KW-0732">Signal</keyword>
<dbReference type="InterPro" id="IPR001967">
    <property type="entry name" value="Peptidase_S11_N"/>
</dbReference>
<dbReference type="GO" id="GO:0009002">
    <property type="term" value="F:serine-type D-Ala-D-Ala carboxypeptidase activity"/>
    <property type="evidence" value="ECO:0007669"/>
    <property type="project" value="InterPro"/>
</dbReference>
<evidence type="ECO:0000256" key="2">
    <source>
        <dbReference type="ARBA" id="ARBA00022729"/>
    </source>
</evidence>
<dbReference type="STRING" id="1121302.SAMN02745163_01023"/>
<dbReference type="GO" id="GO:0009252">
    <property type="term" value="P:peptidoglycan biosynthetic process"/>
    <property type="evidence" value="ECO:0007669"/>
    <property type="project" value="UniProtKB-KW"/>
</dbReference>
<evidence type="ECO:0000313" key="12">
    <source>
        <dbReference type="Proteomes" id="UP000184310"/>
    </source>
</evidence>
<reference evidence="11 12" key="1">
    <citation type="submission" date="2016-11" db="EMBL/GenBank/DDBJ databases">
        <authorList>
            <person name="Jaros S."/>
            <person name="Januszkiewicz K."/>
            <person name="Wedrychowicz H."/>
        </authorList>
    </citation>
    <scope>NUCLEOTIDE SEQUENCE [LARGE SCALE GENOMIC DNA]</scope>
    <source>
        <strain evidence="11 12">DSM 21758</strain>
    </source>
</reference>
<keyword evidence="3" id="KW-0378">Hydrolase</keyword>
<keyword evidence="4" id="KW-0133">Cell shape</keyword>
<feature type="active site" description="Acyl-ester intermediate" evidence="7">
    <location>
        <position position="60"/>
    </location>
</feature>
<proteinExistence type="inferred from homology"/>
<dbReference type="PANTHER" id="PTHR21581:SF33">
    <property type="entry name" value="D-ALANYL-D-ALANINE CARBOXYPEPTIDASE DACB"/>
    <property type="match status" value="1"/>
</dbReference>
<evidence type="ECO:0000256" key="5">
    <source>
        <dbReference type="ARBA" id="ARBA00022984"/>
    </source>
</evidence>
<evidence type="ECO:0000256" key="1">
    <source>
        <dbReference type="ARBA" id="ARBA00007164"/>
    </source>
</evidence>
<evidence type="ECO:0000256" key="3">
    <source>
        <dbReference type="ARBA" id="ARBA00022801"/>
    </source>
</evidence>
<evidence type="ECO:0000256" key="8">
    <source>
        <dbReference type="PIRSR" id="PIRSR618044-2"/>
    </source>
</evidence>